<dbReference type="InterPro" id="IPR050595">
    <property type="entry name" value="Bact_response_regulator"/>
</dbReference>
<organism evidence="4">
    <name type="scientific">uncultured Thiotrichaceae bacterium</name>
    <dbReference type="NCBI Taxonomy" id="298394"/>
    <lineage>
        <taxon>Bacteria</taxon>
        <taxon>Pseudomonadati</taxon>
        <taxon>Pseudomonadota</taxon>
        <taxon>Gammaproteobacteria</taxon>
        <taxon>Thiotrichales</taxon>
        <taxon>Thiotrichaceae</taxon>
        <taxon>environmental samples</taxon>
    </lineage>
</organism>
<sequence>MVDVLIVEDSPTASFVLRHMIESLGFSVAMASNGSHALEMAKKQKPELILMDLMMPIMDGYQATRIFKTNAELKGVPVVIHSSKSQTTDKLWAKKQGASGFLAKPASKRQLQRMMNYFLPNHEVS</sequence>
<dbReference type="PANTHER" id="PTHR44591">
    <property type="entry name" value="STRESS RESPONSE REGULATOR PROTEIN 1"/>
    <property type="match status" value="1"/>
</dbReference>
<evidence type="ECO:0000259" key="3">
    <source>
        <dbReference type="PROSITE" id="PS50110"/>
    </source>
</evidence>
<dbReference type="InterPro" id="IPR001789">
    <property type="entry name" value="Sig_transdc_resp-reg_receiver"/>
</dbReference>
<dbReference type="PANTHER" id="PTHR44591:SF20">
    <property type="entry name" value="PROTEIN PILH"/>
    <property type="match status" value="1"/>
</dbReference>
<dbReference type="Pfam" id="PF00072">
    <property type="entry name" value="Response_reg"/>
    <property type="match status" value="1"/>
</dbReference>
<dbReference type="GO" id="GO:0000160">
    <property type="term" value="P:phosphorelay signal transduction system"/>
    <property type="evidence" value="ECO:0007669"/>
    <property type="project" value="InterPro"/>
</dbReference>
<dbReference type="EMBL" id="CACVAY010000103">
    <property type="protein sequence ID" value="CAA6821236.1"/>
    <property type="molecule type" value="Genomic_DNA"/>
</dbReference>
<dbReference type="AlphaFoldDB" id="A0A6S6U1C5"/>
<proteinExistence type="predicted"/>
<dbReference type="Gene3D" id="3.40.50.2300">
    <property type="match status" value="1"/>
</dbReference>
<dbReference type="CDD" id="cd17546">
    <property type="entry name" value="REC_hyHK_CKI1_RcsC-like"/>
    <property type="match status" value="1"/>
</dbReference>
<evidence type="ECO:0000256" key="2">
    <source>
        <dbReference type="PROSITE-ProRule" id="PRU00169"/>
    </source>
</evidence>
<gene>
    <name evidence="4" type="ORF">HELGO_WM6035</name>
</gene>
<evidence type="ECO:0000313" key="4">
    <source>
        <dbReference type="EMBL" id="CAA6821236.1"/>
    </source>
</evidence>
<dbReference type="InterPro" id="IPR011006">
    <property type="entry name" value="CheY-like_superfamily"/>
</dbReference>
<feature type="modified residue" description="4-aspartylphosphate" evidence="2">
    <location>
        <position position="52"/>
    </location>
</feature>
<dbReference type="SMART" id="SM00448">
    <property type="entry name" value="REC"/>
    <property type="match status" value="1"/>
</dbReference>
<name>A0A6S6U1C5_9GAMM</name>
<dbReference type="SUPFAM" id="SSF52172">
    <property type="entry name" value="CheY-like"/>
    <property type="match status" value="1"/>
</dbReference>
<evidence type="ECO:0000256" key="1">
    <source>
        <dbReference type="ARBA" id="ARBA00022553"/>
    </source>
</evidence>
<reference evidence="4" key="1">
    <citation type="submission" date="2020-01" db="EMBL/GenBank/DDBJ databases">
        <authorList>
            <person name="Meier V. D."/>
            <person name="Meier V D."/>
        </authorList>
    </citation>
    <scope>NUCLEOTIDE SEQUENCE</scope>
    <source>
        <strain evidence="4">HLG_WM_MAG_07</strain>
    </source>
</reference>
<protein>
    <submittedName>
        <fullName evidence="4">Two-component system response regulator</fullName>
    </submittedName>
</protein>
<dbReference type="PROSITE" id="PS50110">
    <property type="entry name" value="RESPONSE_REGULATORY"/>
    <property type="match status" value="1"/>
</dbReference>
<accession>A0A6S6U1C5</accession>
<feature type="domain" description="Response regulatory" evidence="3">
    <location>
        <begin position="3"/>
        <end position="119"/>
    </location>
</feature>
<keyword evidence="1 2" id="KW-0597">Phosphoprotein</keyword>